<proteinExistence type="predicted"/>
<evidence type="ECO:0000256" key="1">
    <source>
        <dbReference type="SAM" id="MobiDB-lite"/>
    </source>
</evidence>
<reference evidence="3" key="1">
    <citation type="submission" date="2017-01" db="EMBL/GenBank/DDBJ databases">
        <authorList>
            <person name="Brunel B."/>
        </authorList>
    </citation>
    <scope>NUCLEOTIDE SEQUENCE [LARGE SCALE GENOMIC DNA]</scope>
</reference>
<accession>A0A1R3V451</accession>
<dbReference type="EMBL" id="FTPD01000010">
    <property type="protein sequence ID" value="SIT54671.1"/>
    <property type="molecule type" value="Genomic_DNA"/>
</dbReference>
<keyword evidence="3" id="KW-1185">Reference proteome</keyword>
<protein>
    <submittedName>
        <fullName evidence="2">Uncharacterized protein</fullName>
    </submittedName>
</protein>
<evidence type="ECO:0000313" key="3">
    <source>
        <dbReference type="Proteomes" id="UP000188388"/>
    </source>
</evidence>
<sequence>MHRLNVSAGRSDSRPMTRQGFGTAQVRDRLGLKANLACKVLRHPSPVTWKPTRLQIHNFGEVDCGEEV</sequence>
<dbReference type="AlphaFoldDB" id="A0A1R3V451"/>
<feature type="region of interest" description="Disordered" evidence="1">
    <location>
        <begin position="1"/>
        <end position="25"/>
    </location>
</feature>
<evidence type="ECO:0000313" key="2">
    <source>
        <dbReference type="EMBL" id="SIT54671.1"/>
    </source>
</evidence>
<dbReference type="Proteomes" id="UP000188388">
    <property type="component" value="Unassembled WGS sequence"/>
</dbReference>
<gene>
    <name evidence="2" type="ORF">BQ8794_180015</name>
</gene>
<feature type="compositionally biased region" description="Polar residues" evidence="1">
    <location>
        <begin position="8"/>
        <end position="22"/>
    </location>
</feature>
<organism evidence="2 3">
    <name type="scientific">Mesorhizobium prunaredense</name>
    <dbReference type="NCBI Taxonomy" id="1631249"/>
    <lineage>
        <taxon>Bacteria</taxon>
        <taxon>Pseudomonadati</taxon>
        <taxon>Pseudomonadota</taxon>
        <taxon>Alphaproteobacteria</taxon>
        <taxon>Hyphomicrobiales</taxon>
        <taxon>Phyllobacteriaceae</taxon>
        <taxon>Mesorhizobium</taxon>
    </lineage>
</organism>
<name>A0A1R3V451_9HYPH</name>